<organism evidence="4 6">
    <name type="scientific">Carbonactinospora thermoautotrophica</name>
    <dbReference type="NCBI Taxonomy" id="1469144"/>
    <lineage>
        <taxon>Bacteria</taxon>
        <taxon>Bacillati</taxon>
        <taxon>Actinomycetota</taxon>
        <taxon>Actinomycetes</taxon>
        <taxon>Kitasatosporales</taxon>
        <taxon>Carbonactinosporaceae</taxon>
        <taxon>Carbonactinospora</taxon>
    </lineage>
</organism>
<feature type="transmembrane region" description="Helical" evidence="1">
    <location>
        <begin position="142"/>
        <end position="171"/>
    </location>
</feature>
<evidence type="ECO:0000313" key="4">
    <source>
        <dbReference type="EMBL" id="KWX10221.1"/>
    </source>
</evidence>
<evidence type="ECO:0000313" key="6">
    <source>
        <dbReference type="Proteomes" id="UP000070598"/>
    </source>
</evidence>
<keyword evidence="1" id="KW-1133">Transmembrane helix</keyword>
<evidence type="ECO:0000313" key="7">
    <source>
        <dbReference type="Proteomes" id="UP000070659"/>
    </source>
</evidence>
<gene>
    <name evidence="2" type="ORF">LI90_4432</name>
    <name evidence="3" type="ORF">TH66_16850</name>
    <name evidence="4" type="ORF">TR74_04925</name>
</gene>
<dbReference type="OrthoDB" id="62003at2"/>
<dbReference type="Proteomes" id="UP000070598">
    <property type="component" value="Unassembled WGS sequence"/>
</dbReference>
<feature type="transmembrane region" description="Helical" evidence="1">
    <location>
        <begin position="229"/>
        <end position="248"/>
    </location>
</feature>
<dbReference type="PATRIC" id="fig|1469144.10.peg.4687"/>
<comment type="caution">
    <text evidence="4">The sequence shown here is derived from an EMBL/GenBank/DDBJ whole genome shotgun (WGS) entry which is preliminary data.</text>
</comment>
<dbReference type="PANTHER" id="PTHR36832">
    <property type="entry name" value="SLR1174 PROTEIN-RELATED"/>
    <property type="match status" value="1"/>
</dbReference>
<keyword evidence="1" id="KW-0812">Transmembrane</keyword>
<reference evidence="4 7" key="2">
    <citation type="submission" date="2015-02" db="EMBL/GenBank/DDBJ databases">
        <title>Physiological reanalysis, assessment of diazotrophy, and genome sequences of multiple isolates of Streptomyces thermoautotrophicus.</title>
        <authorList>
            <person name="MacKellar D.C."/>
            <person name="Lieber L."/>
            <person name="Norman J."/>
            <person name="Bolger A."/>
            <person name="Tobin C."/>
            <person name="Murray J.W."/>
            <person name="Prell J."/>
        </authorList>
    </citation>
    <scope>NUCLEOTIDE SEQUENCE [LARGE SCALE GENOMIC DNA]</scope>
    <source>
        <strain evidence="4 7">UBT1</strain>
    </source>
</reference>
<protein>
    <submittedName>
        <fullName evidence="4">ABC transporter permease</fullName>
    </submittedName>
</protein>
<proteinExistence type="predicted"/>
<feature type="transmembrane region" description="Helical" evidence="1">
    <location>
        <begin position="58"/>
        <end position="79"/>
    </location>
</feature>
<dbReference type="EMBL" id="JYIK01000577">
    <property type="protein sequence ID" value="KWX10221.1"/>
    <property type="molecule type" value="Genomic_DNA"/>
</dbReference>
<feature type="transmembrane region" description="Helical" evidence="1">
    <location>
        <begin position="178"/>
        <end position="201"/>
    </location>
</feature>
<dbReference type="InterPro" id="IPR010390">
    <property type="entry name" value="ABC-2_transporter-like"/>
</dbReference>
<reference evidence="6" key="1">
    <citation type="submission" date="2015-02" db="EMBL/GenBank/DDBJ databases">
        <title>Physiological reanalysis, assessment of diazotrophy, and genome sequences of multiple isolates of Streptomyces thermoautotrophicus.</title>
        <authorList>
            <person name="MacKellar D.C."/>
            <person name="Lieber L."/>
            <person name="Norman J."/>
            <person name="Bolger A."/>
            <person name="Tobin C."/>
            <person name="Murray J.W."/>
            <person name="Friesen M."/>
            <person name="Prell J."/>
        </authorList>
    </citation>
    <scope>NUCLEOTIDE SEQUENCE [LARGE SCALE GENOMIC DNA]</scope>
    <source>
        <strain evidence="6">UBT1</strain>
    </source>
</reference>
<keyword evidence="1" id="KW-0472">Membrane</keyword>
<dbReference type="STRING" id="1469144.LI90_4432"/>
<accession>A0A132NJ89</accession>
<dbReference type="PANTHER" id="PTHR36832:SF2">
    <property type="entry name" value="INTEGRAL MEMBRANE PROTEIN"/>
    <property type="match status" value="1"/>
</dbReference>
<reference evidence="5" key="3">
    <citation type="submission" date="2015-04" db="EMBL/GenBank/DDBJ databases">
        <title>Physiological reanalysis, assessment of diazotrophy, and genome sequences of multiple isolates of Streptomyces thermoautotrophicus.</title>
        <authorList>
            <person name="MacKellar D.C."/>
            <person name="Lieber L."/>
            <person name="Norman J."/>
            <person name="Bolger A."/>
            <person name="Tobin C."/>
            <person name="Murray J.W."/>
            <person name="Chang R."/>
            <person name="Ford T."/>
            <person name="Nguyen P.Q."/>
            <person name="Woodward J."/>
            <person name="Permingeat H."/>
            <person name="Joshi N.S."/>
            <person name="Silver P.A."/>
            <person name="Usadel B."/>
            <person name="Rutherford A.W."/>
            <person name="Friesen M."/>
            <person name="Prell J."/>
        </authorList>
    </citation>
    <scope>NUCLEOTIDE SEQUENCE [LARGE SCALE GENOMIC DNA]</scope>
    <source>
        <strain evidence="5">H1</strain>
    </source>
</reference>
<dbReference type="RefSeq" id="WP_066892618.1">
    <property type="nucleotide sequence ID" value="NZ_CP171739.1"/>
</dbReference>
<sequence length="264" mass="28110">MRVYLAAGWRAARRYATYRAATVAGAFTNTVFGFIRAYILIALWQARPGIGGYDVTDAVTFCFLGQALIAPIAIFGGGLDLVERIRTGDVAIDLYRPVDFQGWWLAQDLGRAVYELVARGLPPFLAGALVLGVRLPGDPLTWAGFAAAVLLAILVSFGLRYLVALAAFWLLDARGVSAVALLCAAFFSGMVLPLVLFPGWLGTLAQALPWAATVQVPSDVFLGKHQGPALLEALAFQAAWALALLALGRLATRAAHRKVVVQGG</sequence>
<dbReference type="Proteomes" id="UP000070188">
    <property type="component" value="Unassembled WGS sequence"/>
</dbReference>
<evidence type="ECO:0000313" key="5">
    <source>
        <dbReference type="Proteomes" id="UP000070188"/>
    </source>
</evidence>
<reference evidence="2" key="4">
    <citation type="submission" date="2015-04" db="EMBL/GenBank/DDBJ databases">
        <title>Physiological reanalysis, assessment of diazotrophy, and genome sequences of multiple isolates of Streptomyces thermoautotrophicus.</title>
        <authorList>
            <person name="MacKellar D.C."/>
            <person name="Lieber L."/>
            <person name="Norman J."/>
            <person name="Bolger A."/>
            <person name="Tobin C."/>
            <person name="Murray J.W."/>
            <person name="Woodward J."/>
            <person name="Friesen M."/>
            <person name="Prell J."/>
        </authorList>
    </citation>
    <scope>NUCLEOTIDE SEQUENCE [LARGE SCALE GENOMIC DNA]</scope>
    <source>
        <strain evidence="2">H1</strain>
    </source>
</reference>
<evidence type="ECO:0000313" key="3">
    <source>
        <dbReference type="EMBL" id="KWX00441.1"/>
    </source>
</evidence>
<dbReference type="EMBL" id="JYIJ01000018">
    <property type="protein sequence ID" value="KWX00441.1"/>
    <property type="molecule type" value="Genomic_DNA"/>
</dbReference>
<dbReference type="AlphaFoldDB" id="A0A132NJ89"/>
<keyword evidence="5" id="KW-1185">Reference proteome</keyword>
<name>A0A132NJ89_9ACTN</name>
<evidence type="ECO:0000313" key="2">
    <source>
        <dbReference type="EMBL" id="KWW97263.1"/>
    </source>
</evidence>
<evidence type="ECO:0000256" key="1">
    <source>
        <dbReference type="SAM" id="Phobius"/>
    </source>
</evidence>
<feature type="transmembrane region" description="Helical" evidence="1">
    <location>
        <begin position="116"/>
        <end position="136"/>
    </location>
</feature>
<dbReference type="Proteomes" id="UP000070659">
    <property type="component" value="Unassembled WGS sequence"/>
</dbReference>
<feature type="transmembrane region" description="Helical" evidence="1">
    <location>
        <begin position="21"/>
        <end position="46"/>
    </location>
</feature>
<dbReference type="Pfam" id="PF06182">
    <property type="entry name" value="ABC2_membrane_6"/>
    <property type="match status" value="1"/>
</dbReference>
<dbReference type="EMBL" id="LAXD01000004">
    <property type="protein sequence ID" value="KWW97263.1"/>
    <property type="molecule type" value="Genomic_DNA"/>
</dbReference>